<feature type="compositionally biased region" description="Polar residues" evidence="5">
    <location>
        <begin position="191"/>
        <end position="204"/>
    </location>
</feature>
<reference evidence="7 8" key="1">
    <citation type="submission" date="2023-11" db="EMBL/GenBank/DDBJ databases">
        <title>An acidophilic fungus is an integral part of prey digestion in a carnivorous sundew plant.</title>
        <authorList>
            <person name="Tsai I.J."/>
        </authorList>
    </citation>
    <scope>NUCLEOTIDE SEQUENCE [LARGE SCALE GENOMIC DNA]</scope>
    <source>
        <strain evidence="7">169a</strain>
    </source>
</reference>
<proteinExistence type="predicted"/>
<keyword evidence="4" id="KW-0539">Nucleus</keyword>
<keyword evidence="3" id="KW-0804">Transcription</keyword>
<name>A0AAQ3M581_9PEZI</name>
<dbReference type="GO" id="GO:0005634">
    <property type="term" value="C:nucleus"/>
    <property type="evidence" value="ECO:0007669"/>
    <property type="project" value="UniProtKB-SubCell"/>
</dbReference>
<dbReference type="Gene3D" id="1.20.5.170">
    <property type="match status" value="1"/>
</dbReference>
<dbReference type="SMART" id="SM00338">
    <property type="entry name" value="BRLZ"/>
    <property type="match status" value="1"/>
</dbReference>
<dbReference type="PROSITE" id="PS50217">
    <property type="entry name" value="BZIP"/>
    <property type="match status" value="1"/>
</dbReference>
<dbReference type="EMBL" id="CP138586">
    <property type="protein sequence ID" value="WPH01939.1"/>
    <property type="molecule type" value="Genomic_DNA"/>
</dbReference>
<feature type="compositionally biased region" description="Polar residues" evidence="5">
    <location>
        <begin position="118"/>
        <end position="148"/>
    </location>
</feature>
<dbReference type="GO" id="GO:0003700">
    <property type="term" value="F:DNA-binding transcription factor activity"/>
    <property type="evidence" value="ECO:0007669"/>
    <property type="project" value="InterPro"/>
</dbReference>
<feature type="compositionally biased region" description="Basic and acidic residues" evidence="5">
    <location>
        <begin position="213"/>
        <end position="222"/>
    </location>
</feature>
<feature type="compositionally biased region" description="Basic residues" evidence="5">
    <location>
        <begin position="169"/>
        <end position="189"/>
    </location>
</feature>
<gene>
    <name evidence="7" type="ORF">R9X50_00479300</name>
</gene>
<feature type="domain" description="BZIP" evidence="6">
    <location>
        <begin position="211"/>
        <end position="274"/>
    </location>
</feature>
<comment type="subcellular location">
    <subcellularLocation>
        <location evidence="1">Nucleus</location>
    </subcellularLocation>
</comment>
<dbReference type="SUPFAM" id="SSF57959">
    <property type="entry name" value="Leucine zipper domain"/>
    <property type="match status" value="1"/>
</dbReference>
<evidence type="ECO:0000313" key="7">
    <source>
        <dbReference type="EMBL" id="WPH01939.1"/>
    </source>
</evidence>
<keyword evidence="2" id="KW-0805">Transcription regulation</keyword>
<feature type="region of interest" description="Disordered" evidence="5">
    <location>
        <begin position="1"/>
        <end position="243"/>
    </location>
</feature>
<sequence length="384" mass="41900">MSYSKSDASGGGFAPNSYDDPAFQPQAGYNFEQSFGEQARKLQSSASNDGNLQAEYKFGRGISDQNSRGSSFEGMSRSFSGYRGDASRSIVDPSQLWGGVNQSAVGAFDGDLGGSAPLPSSSQRDIVRQHASTSQQFGQITPENSNTPEDLVDDGQSKTQAADTGKLSRSAKARKAANQRHSMSKRGGKSRQGSHSSANDVNSVQDEEEDDDKREKYRERNRVAAAKCRAKKKQSVGGLEEKHREEQATNSFLKRQVMSLRDELSVMRTEALAHDSRDARCTCEGIHQYNHRKAMELTMNHFGPGSSPAIHNSYHARGNDAMRRMAQQQQFSMGSNNNMGDLTGNNFGFPDVGHDSPGVTKEGGDAQFFTRYMQGNGNANDDMS</sequence>
<evidence type="ECO:0000256" key="4">
    <source>
        <dbReference type="ARBA" id="ARBA00023242"/>
    </source>
</evidence>
<evidence type="ECO:0000313" key="8">
    <source>
        <dbReference type="Proteomes" id="UP001303373"/>
    </source>
</evidence>
<keyword evidence="8" id="KW-1185">Reference proteome</keyword>
<dbReference type="InterPro" id="IPR046347">
    <property type="entry name" value="bZIP_sf"/>
</dbReference>
<dbReference type="PANTHER" id="PTHR19304">
    <property type="entry name" value="CYCLIC-AMP RESPONSE ELEMENT BINDING PROTEIN"/>
    <property type="match status" value="1"/>
</dbReference>
<dbReference type="AlphaFoldDB" id="A0AAQ3M581"/>
<dbReference type="PROSITE" id="PS00036">
    <property type="entry name" value="BZIP_BASIC"/>
    <property type="match status" value="1"/>
</dbReference>
<dbReference type="Pfam" id="PF00170">
    <property type="entry name" value="bZIP_1"/>
    <property type="match status" value="1"/>
</dbReference>
<dbReference type="InterPro" id="IPR004827">
    <property type="entry name" value="bZIP"/>
</dbReference>
<evidence type="ECO:0000256" key="2">
    <source>
        <dbReference type="ARBA" id="ARBA00023015"/>
    </source>
</evidence>
<evidence type="ECO:0000256" key="3">
    <source>
        <dbReference type="ARBA" id="ARBA00023163"/>
    </source>
</evidence>
<accession>A0AAQ3M581</accession>
<dbReference type="Proteomes" id="UP001303373">
    <property type="component" value="Chromosome 7"/>
</dbReference>
<feature type="compositionally biased region" description="Polar residues" evidence="5">
    <location>
        <begin position="31"/>
        <end position="51"/>
    </location>
</feature>
<organism evidence="7 8">
    <name type="scientific">Acrodontium crateriforme</name>
    <dbReference type="NCBI Taxonomy" id="150365"/>
    <lineage>
        <taxon>Eukaryota</taxon>
        <taxon>Fungi</taxon>
        <taxon>Dikarya</taxon>
        <taxon>Ascomycota</taxon>
        <taxon>Pezizomycotina</taxon>
        <taxon>Dothideomycetes</taxon>
        <taxon>Dothideomycetidae</taxon>
        <taxon>Mycosphaerellales</taxon>
        <taxon>Teratosphaeriaceae</taxon>
        <taxon>Acrodontium</taxon>
    </lineage>
</organism>
<evidence type="ECO:0000256" key="1">
    <source>
        <dbReference type="ARBA" id="ARBA00004123"/>
    </source>
</evidence>
<evidence type="ECO:0000259" key="6">
    <source>
        <dbReference type="PROSITE" id="PS50217"/>
    </source>
</evidence>
<protein>
    <recommendedName>
        <fullName evidence="6">BZIP domain-containing protein</fullName>
    </recommendedName>
</protein>
<evidence type="ECO:0000256" key="5">
    <source>
        <dbReference type="SAM" id="MobiDB-lite"/>
    </source>
</evidence>
<dbReference type="InterPro" id="IPR051027">
    <property type="entry name" value="bZIP_transcription_factors"/>
</dbReference>